<feature type="binding site" evidence="8">
    <location>
        <position position="180"/>
    </location>
    <ligand>
        <name>ATP</name>
        <dbReference type="ChEBI" id="CHEBI:30616"/>
    </ligand>
</feature>
<evidence type="ECO:0000256" key="1">
    <source>
        <dbReference type="ARBA" id="ARBA00009747"/>
    </source>
</evidence>
<reference evidence="9 10" key="1">
    <citation type="submission" date="2023-01" db="EMBL/GenBank/DDBJ databases">
        <authorList>
            <person name="Lee S.H."/>
            <person name="Jung H.S."/>
            <person name="Yun J.U."/>
        </authorList>
    </citation>
    <scope>NUCLEOTIDE SEQUENCE [LARGE SCALE GENOMIC DNA]</scope>
    <source>
        <strain evidence="9 10">CBA3646</strain>
    </source>
</reference>
<comment type="function">
    <text evidence="8">Nucleotidyltransferase involved in the post-translational modification of proteins. It can catalyze the addition of adenosine monophosphate (AMP) or uridine monophosphate (UMP) to a protein, resulting in modifications known as AMPylation and UMPylation.</text>
</comment>
<comment type="catalytic activity">
    <reaction evidence="8">
        <text>L-tyrosyl-[protein] + UTP = O-(5'-uridylyl)-L-tyrosyl-[protein] + diphosphate</text>
        <dbReference type="Rhea" id="RHEA:83887"/>
        <dbReference type="Rhea" id="RHEA-COMP:10136"/>
        <dbReference type="Rhea" id="RHEA-COMP:20238"/>
        <dbReference type="ChEBI" id="CHEBI:33019"/>
        <dbReference type="ChEBI" id="CHEBI:46398"/>
        <dbReference type="ChEBI" id="CHEBI:46858"/>
        <dbReference type="ChEBI" id="CHEBI:90602"/>
    </reaction>
</comment>
<feature type="binding site" evidence="8">
    <location>
        <position position="123"/>
    </location>
    <ligand>
        <name>ATP</name>
        <dbReference type="ChEBI" id="CHEBI:30616"/>
    </ligand>
</feature>
<feature type="binding site" evidence="8">
    <location>
        <position position="110"/>
    </location>
    <ligand>
        <name>ATP</name>
        <dbReference type="ChEBI" id="CHEBI:30616"/>
    </ligand>
</feature>
<feature type="binding site" evidence="8">
    <location>
        <position position="87"/>
    </location>
    <ligand>
        <name>ATP</name>
        <dbReference type="ChEBI" id="CHEBI:30616"/>
    </ligand>
</feature>
<comment type="similarity">
    <text evidence="1 8">Belongs to the SELO family.</text>
</comment>
<feature type="binding site" evidence="8">
    <location>
        <position position="89"/>
    </location>
    <ligand>
        <name>ATP</name>
        <dbReference type="ChEBI" id="CHEBI:30616"/>
    </ligand>
</feature>
<dbReference type="InterPro" id="IPR003846">
    <property type="entry name" value="SelO"/>
</dbReference>
<dbReference type="HAMAP" id="MF_00692">
    <property type="entry name" value="SelO"/>
    <property type="match status" value="1"/>
</dbReference>
<name>A0ABY7QWY2_9FIRM</name>
<feature type="binding site" evidence="8">
    <location>
        <position position="259"/>
    </location>
    <ligand>
        <name>Mg(2+)</name>
        <dbReference type="ChEBI" id="CHEBI:18420"/>
    </ligand>
</feature>
<keyword evidence="10" id="KW-1185">Reference proteome</keyword>
<evidence type="ECO:0000256" key="6">
    <source>
        <dbReference type="ARBA" id="ARBA00022840"/>
    </source>
</evidence>
<evidence type="ECO:0000256" key="3">
    <source>
        <dbReference type="ARBA" id="ARBA00022695"/>
    </source>
</evidence>
<dbReference type="EC" id="2.7.7.-" evidence="8"/>
<feature type="binding site" evidence="8">
    <location>
        <position position="90"/>
    </location>
    <ligand>
        <name>ATP</name>
        <dbReference type="ChEBI" id="CHEBI:30616"/>
    </ligand>
</feature>
<feature type="binding site" evidence="8">
    <location>
        <position position="173"/>
    </location>
    <ligand>
        <name>ATP</name>
        <dbReference type="ChEBI" id="CHEBI:30616"/>
    </ligand>
</feature>
<organism evidence="9 10">
    <name type="scientific">Peptoniphilus equinus</name>
    <dbReference type="NCBI Taxonomy" id="3016343"/>
    <lineage>
        <taxon>Bacteria</taxon>
        <taxon>Bacillati</taxon>
        <taxon>Bacillota</taxon>
        <taxon>Tissierellia</taxon>
        <taxon>Tissierellales</taxon>
        <taxon>Peptoniphilaceae</taxon>
        <taxon>Peptoniphilus</taxon>
    </lineage>
</organism>
<gene>
    <name evidence="8" type="primary">ydiU</name>
    <name evidence="8" type="synonym">selO</name>
    <name evidence="9" type="ORF">O6R05_04085</name>
</gene>
<keyword evidence="6 8" id="KW-0067">ATP-binding</keyword>
<dbReference type="Pfam" id="PF02696">
    <property type="entry name" value="SelO"/>
    <property type="match status" value="1"/>
</dbReference>
<comment type="catalytic activity">
    <reaction evidence="8">
        <text>L-seryl-[protein] + UTP = O-(5'-uridylyl)-L-seryl-[protein] + diphosphate</text>
        <dbReference type="Rhea" id="RHEA:64604"/>
        <dbReference type="Rhea" id="RHEA-COMP:9863"/>
        <dbReference type="Rhea" id="RHEA-COMP:16635"/>
        <dbReference type="ChEBI" id="CHEBI:29999"/>
        <dbReference type="ChEBI" id="CHEBI:33019"/>
        <dbReference type="ChEBI" id="CHEBI:46398"/>
        <dbReference type="ChEBI" id="CHEBI:156051"/>
    </reaction>
</comment>
<protein>
    <recommendedName>
        <fullName evidence="8">Protein nucleotidyltransferase YdiU</fullName>
        <ecNumber evidence="8">2.7.7.-</ecNumber>
    </recommendedName>
    <alternativeName>
        <fullName evidence="8">Protein adenylyltransferase YdiU</fullName>
        <ecNumber evidence="8">2.7.7.108</ecNumber>
    </alternativeName>
    <alternativeName>
        <fullName evidence="8">Protein uridylyltransferase YdiU</fullName>
        <ecNumber evidence="8">2.7.7.-</ecNumber>
    </alternativeName>
</protein>
<comment type="cofactor">
    <cofactor evidence="8">
        <name>Mg(2+)</name>
        <dbReference type="ChEBI" id="CHEBI:18420"/>
    </cofactor>
    <cofactor evidence="8">
        <name>Mn(2+)</name>
        <dbReference type="ChEBI" id="CHEBI:29035"/>
    </cofactor>
</comment>
<proteinExistence type="inferred from homology"/>
<feature type="binding site" evidence="8">
    <location>
        <position position="122"/>
    </location>
    <ligand>
        <name>ATP</name>
        <dbReference type="ChEBI" id="CHEBI:30616"/>
    </ligand>
</feature>
<keyword evidence="5 8" id="KW-0547">Nucleotide-binding</keyword>
<evidence type="ECO:0000256" key="5">
    <source>
        <dbReference type="ARBA" id="ARBA00022741"/>
    </source>
</evidence>
<feature type="binding site" evidence="8">
    <location>
        <position position="259"/>
    </location>
    <ligand>
        <name>ATP</name>
        <dbReference type="ChEBI" id="CHEBI:30616"/>
    </ligand>
</feature>
<evidence type="ECO:0000256" key="7">
    <source>
        <dbReference type="ARBA" id="ARBA00022842"/>
    </source>
</evidence>
<evidence type="ECO:0000256" key="4">
    <source>
        <dbReference type="ARBA" id="ARBA00022723"/>
    </source>
</evidence>
<sequence>MMSQLSHFNTTYLTLPQKFYTKEVPLSTSKPKLLYFNENLAKALEFSEYDVKRWKEDYYSMRHLPEESALISQSYMGHQFGYLTMLGDGRALLLGEVLSQDRQRFDIQYKGSGRTAFSRGGDGKATLGPMLKEYLFSEAMYQLGIPTARSLSVALTGDTVYRDKPLQGAVLTRVASSHLRIGTFQFAAYQGSINDLKSLADYAMERHYPKVVRTQQPYLAFYREVVKAQAHTIALWMAYGFIHGVMNTDNMTISGESIDYGPCAFIDKFDLKAVYSSIDTQGRYAFGNQKDIGKWNLARFAEALVPLIHGEGKKATELLTSVLEDYDAYFEKTYYQTLAKRLGLLTYEAEDDDLIWSFLKTMEAVPLDYHNVFLDLTFDTVNKHEYQNNTFEIWLKRWQNRVASQDSETMLHLMKSTNPALIARNYWVDQAISLAEKGDFSLYEALYQALSDPFAHAAYQNRFQHVPANFDYVTYCGT</sequence>
<dbReference type="PANTHER" id="PTHR32057">
    <property type="entry name" value="PROTEIN ADENYLYLTRANSFERASE SELO, MITOCHONDRIAL"/>
    <property type="match status" value="1"/>
</dbReference>
<keyword evidence="8" id="KW-0464">Manganese</keyword>
<keyword evidence="3 8" id="KW-0548">Nucleotidyltransferase</keyword>
<comment type="catalytic activity">
    <reaction evidence="8">
        <text>L-threonyl-[protein] + ATP = 3-O-(5'-adenylyl)-L-threonyl-[protein] + diphosphate</text>
        <dbReference type="Rhea" id="RHEA:54292"/>
        <dbReference type="Rhea" id="RHEA-COMP:11060"/>
        <dbReference type="Rhea" id="RHEA-COMP:13847"/>
        <dbReference type="ChEBI" id="CHEBI:30013"/>
        <dbReference type="ChEBI" id="CHEBI:30616"/>
        <dbReference type="ChEBI" id="CHEBI:33019"/>
        <dbReference type="ChEBI" id="CHEBI:138113"/>
        <dbReference type="EC" id="2.7.7.108"/>
    </reaction>
</comment>
<comment type="catalytic activity">
    <reaction evidence="8">
        <text>L-histidyl-[protein] + UTP = N(tele)-(5'-uridylyl)-L-histidyl-[protein] + diphosphate</text>
        <dbReference type="Rhea" id="RHEA:83891"/>
        <dbReference type="Rhea" id="RHEA-COMP:9745"/>
        <dbReference type="Rhea" id="RHEA-COMP:20239"/>
        <dbReference type="ChEBI" id="CHEBI:29979"/>
        <dbReference type="ChEBI" id="CHEBI:33019"/>
        <dbReference type="ChEBI" id="CHEBI:46398"/>
        <dbReference type="ChEBI" id="CHEBI:233474"/>
    </reaction>
</comment>
<comment type="catalytic activity">
    <reaction evidence="8">
        <text>L-seryl-[protein] + ATP = 3-O-(5'-adenylyl)-L-seryl-[protein] + diphosphate</text>
        <dbReference type="Rhea" id="RHEA:58120"/>
        <dbReference type="Rhea" id="RHEA-COMP:9863"/>
        <dbReference type="Rhea" id="RHEA-COMP:15073"/>
        <dbReference type="ChEBI" id="CHEBI:29999"/>
        <dbReference type="ChEBI" id="CHEBI:30616"/>
        <dbReference type="ChEBI" id="CHEBI:33019"/>
        <dbReference type="ChEBI" id="CHEBI:142516"/>
        <dbReference type="EC" id="2.7.7.108"/>
    </reaction>
</comment>
<evidence type="ECO:0000313" key="10">
    <source>
        <dbReference type="Proteomes" id="UP001210339"/>
    </source>
</evidence>
<dbReference type="EC" id="2.7.7.108" evidence="8"/>
<keyword evidence="4 8" id="KW-0479">Metal-binding</keyword>
<comment type="catalytic activity">
    <reaction evidence="8">
        <text>L-tyrosyl-[protein] + ATP = O-(5'-adenylyl)-L-tyrosyl-[protein] + diphosphate</text>
        <dbReference type="Rhea" id="RHEA:54288"/>
        <dbReference type="Rhea" id="RHEA-COMP:10136"/>
        <dbReference type="Rhea" id="RHEA-COMP:13846"/>
        <dbReference type="ChEBI" id="CHEBI:30616"/>
        <dbReference type="ChEBI" id="CHEBI:33019"/>
        <dbReference type="ChEBI" id="CHEBI:46858"/>
        <dbReference type="ChEBI" id="CHEBI:83624"/>
        <dbReference type="EC" id="2.7.7.108"/>
    </reaction>
</comment>
<dbReference type="PANTHER" id="PTHR32057:SF14">
    <property type="entry name" value="PROTEIN ADENYLYLTRANSFERASE SELO, MITOCHONDRIAL"/>
    <property type="match status" value="1"/>
</dbReference>
<evidence type="ECO:0000256" key="8">
    <source>
        <dbReference type="HAMAP-Rule" id="MF_00692"/>
    </source>
</evidence>
<keyword evidence="7 8" id="KW-0460">Magnesium</keyword>
<dbReference type="EMBL" id="CP115667">
    <property type="protein sequence ID" value="WBW50738.1"/>
    <property type="molecule type" value="Genomic_DNA"/>
</dbReference>
<dbReference type="Proteomes" id="UP001210339">
    <property type="component" value="Chromosome"/>
</dbReference>
<feature type="active site" description="Proton acceptor" evidence="8">
    <location>
        <position position="249"/>
    </location>
</feature>
<feature type="binding site" evidence="8">
    <location>
        <position position="250"/>
    </location>
    <ligand>
        <name>Mg(2+)</name>
        <dbReference type="ChEBI" id="CHEBI:18420"/>
    </ligand>
</feature>
<evidence type="ECO:0000256" key="2">
    <source>
        <dbReference type="ARBA" id="ARBA00022679"/>
    </source>
</evidence>
<evidence type="ECO:0000313" key="9">
    <source>
        <dbReference type="EMBL" id="WBW50738.1"/>
    </source>
</evidence>
<dbReference type="NCBIfam" id="NF000658">
    <property type="entry name" value="PRK00029.1"/>
    <property type="match status" value="1"/>
</dbReference>
<accession>A0ABY7QWY2</accession>
<keyword evidence="2 8" id="KW-0808">Transferase</keyword>
<dbReference type="RefSeq" id="WP_271192262.1">
    <property type="nucleotide sequence ID" value="NZ_CP115667.1"/>
</dbReference>